<gene>
    <name evidence="1" type="ORF">BpHYR1_013365</name>
</gene>
<accession>A0A3M7T4M2</accession>
<comment type="caution">
    <text evidence="1">The sequence shown here is derived from an EMBL/GenBank/DDBJ whole genome shotgun (WGS) entry which is preliminary data.</text>
</comment>
<keyword evidence="2" id="KW-1185">Reference proteome</keyword>
<dbReference type="AlphaFoldDB" id="A0A3M7T4M2"/>
<name>A0A3M7T4M2_BRAPC</name>
<dbReference type="Proteomes" id="UP000276133">
    <property type="component" value="Unassembled WGS sequence"/>
</dbReference>
<organism evidence="1 2">
    <name type="scientific">Brachionus plicatilis</name>
    <name type="common">Marine rotifer</name>
    <name type="synonym">Brachionus muelleri</name>
    <dbReference type="NCBI Taxonomy" id="10195"/>
    <lineage>
        <taxon>Eukaryota</taxon>
        <taxon>Metazoa</taxon>
        <taxon>Spiralia</taxon>
        <taxon>Gnathifera</taxon>
        <taxon>Rotifera</taxon>
        <taxon>Eurotatoria</taxon>
        <taxon>Monogononta</taxon>
        <taxon>Pseudotrocha</taxon>
        <taxon>Ploima</taxon>
        <taxon>Brachionidae</taxon>
        <taxon>Brachionus</taxon>
    </lineage>
</organism>
<sequence>MQKKRNFENLDYLIEVTSNYMKNNNLCDIFGSYGKNSHFYAITLNYFSSLNTQKASFNLYVKWNRNDNMFRTKVLEKLFQT</sequence>
<protein>
    <submittedName>
        <fullName evidence="1">Uncharacterized protein</fullName>
    </submittedName>
</protein>
<proteinExistence type="predicted"/>
<evidence type="ECO:0000313" key="1">
    <source>
        <dbReference type="EMBL" id="RNA42859.1"/>
    </source>
</evidence>
<evidence type="ECO:0000313" key="2">
    <source>
        <dbReference type="Proteomes" id="UP000276133"/>
    </source>
</evidence>
<reference evidence="1 2" key="1">
    <citation type="journal article" date="2018" name="Sci. Rep.">
        <title>Genomic signatures of local adaptation to the degree of environmental predictability in rotifers.</title>
        <authorList>
            <person name="Franch-Gras L."/>
            <person name="Hahn C."/>
            <person name="Garcia-Roger E.M."/>
            <person name="Carmona M.J."/>
            <person name="Serra M."/>
            <person name="Gomez A."/>
        </authorList>
    </citation>
    <scope>NUCLEOTIDE SEQUENCE [LARGE SCALE GENOMIC DNA]</scope>
    <source>
        <strain evidence="1">HYR1</strain>
    </source>
</reference>
<dbReference type="EMBL" id="REGN01000311">
    <property type="protein sequence ID" value="RNA42859.1"/>
    <property type="molecule type" value="Genomic_DNA"/>
</dbReference>